<comment type="caution">
    <text evidence="1">The sequence shown here is derived from an EMBL/GenBank/DDBJ whole genome shotgun (WGS) entry which is preliminary data.</text>
</comment>
<name>A0A2V4MPX0_9RHOB</name>
<dbReference type="Gene3D" id="3.40.50.1820">
    <property type="entry name" value="alpha/beta hydrolase"/>
    <property type="match status" value="1"/>
</dbReference>
<organism evidence="1 2">
    <name type="scientific">Litorivita pollutaquae</name>
    <dbReference type="NCBI Taxonomy" id="2200892"/>
    <lineage>
        <taxon>Bacteria</taxon>
        <taxon>Pseudomonadati</taxon>
        <taxon>Pseudomonadota</taxon>
        <taxon>Alphaproteobacteria</taxon>
        <taxon>Rhodobacterales</taxon>
        <taxon>Paracoccaceae</taxon>
        <taxon>Litorivita</taxon>
    </lineage>
</organism>
<sequence>MLAAVHLGATMLRVFAVILLVLGTGCADRTMTTLVPEALEIGTVYPVFVATSRARDDRGVFGKDRSRTLNFTELKVSVPPEHEAGKIRAASTRPDPQRQFTIAAEDDFDGESEFINALSKRIKSQPKGNREVTIYVHGYNNSFSDGAFRITQLMHDIELPGTAVHYSWPSAANPLGYTHDRDSMLFARDGLEKLLRDVQKAGPTSIILIGHSMGTLLVMEALRQIEIGTPGWSENRLSGVILISPDIDLDLFRTQADRIADLPQPFAIFVSERDRALRLSARLNGSSKRLGNLEDPDELAEYPVTIVDVSEFANSADGHFTFGTSPTLIALLKGAVDLEKAFQSDRAGMAGLLPGTALNVRNATQLILSPALALALPNTQ</sequence>
<dbReference type="InterPro" id="IPR029058">
    <property type="entry name" value="AB_hydrolase_fold"/>
</dbReference>
<reference evidence="1 2" key="1">
    <citation type="submission" date="2018-05" db="EMBL/GenBank/DDBJ databases">
        <title>Oceanovita maritima gen. nov., sp. nov., a marine bacterium in the family Rhodobacteraceae isolated from surface seawater of Lundu port Xiamen, China.</title>
        <authorList>
            <person name="Hetharua B.H."/>
            <person name="Min D."/>
            <person name="Liao H."/>
            <person name="Tian Y."/>
        </authorList>
    </citation>
    <scope>NUCLEOTIDE SEQUENCE [LARGE SCALE GENOMIC DNA]</scope>
    <source>
        <strain evidence="1 2">FSX-11</strain>
    </source>
</reference>
<evidence type="ECO:0008006" key="3">
    <source>
        <dbReference type="Google" id="ProtNLM"/>
    </source>
</evidence>
<keyword evidence="2" id="KW-1185">Reference proteome</keyword>
<dbReference type="Proteomes" id="UP000248012">
    <property type="component" value="Unassembled WGS sequence"/>
</dbReference>
<dbReference type="EMBL" id="QFVT01000005">
    <property type="protein sequence ID" value="PYC47579.1"/>
    <property type="molecule type" value="Genomic_DNA"/>
</dbReference>
<dbReference type="InterPro" id="IPR010297">
    <property type="entry name" value="DUF900_hydrolase"/>
</dbReference>
<dbReference type="SUPFAM" id="SSF53474">
    <property type="entry name" value="alpha/beta-Hydrolases"/>
    <property type="match status" value="1"/>
</dbReference>
<gene>
    <name evidence="1" type="ORF">DI396_09025</name>
</gene>
<dbReference type="OrthoDB" id="9797755at2"/>
<evidence type="ECO:0000313" key="2">
    <source>
        <dbReference type="Proteomes" id="UP000248012"/>
    </source>
</evidence>
<dbReference type="AlphaFoldDB" id="A0A2V4MPX0"/>
<protein>
    <recommendedName>
        <fullName evidence="3">Esterase/lipase superfamily enzyme</fullName>
    </recommendedName>
</protein>
<proteinExistence type="predicted"/>
<dbReference type="PIRSF" id="PIRSF033909">
    <property type="entry name" value="UCP033909"/>
    <property type="match status" value="1"/>
</dbReference>
<accession>A0A2V4MPX0</accession>
<dbReference type="PANTHER" id="PTHR36513">
    <property type="entry name" value="ABC TRANSMEMBRANE TYPE-1 DOMAIN-CONTAINING PROTEIN"/>
    <property type="match status" value="1"/>
</dbReference>
<dbReference type="InterPro" id="IPR014586">
    <property type="entry name" value="UCP033909"/>
</dbReference>
<evidence type="ECO:0000313" key="1">
    <source>
        <dbReference type="EMBL" id="PYC47579.1"/>
    </source>
</evidence>
<dbReference type="PANTHER" id="PTHR36513:SF1">
    <property type="entry name" value="TRANSMEMBRANE PROTEIN"/>
    <property type="match status" value="1"/>
</dbReference>
<dbReference type="Pfam" id="PF05990">
    <property type="entry name" value="DUF900"/>
    <property type="match status" value="1"/>
</dbReference>